<evidence type="ECO:0000313" key="1">
    <source>
        <dbReference type="EMBL" id="RQH48260.1"/>
    </source>
</evidence>
<dbReference type="AlphaFoldDB" id="A0A3N6NSV8"/>
<name>A0A3N6NSV8_9CYAN</name>
<dbReference type="RefSeq" id="WP_124146288.1">
    <property type="nucleotide sequence ID" value="NZ_CAWOKI010000149.1"/>
</dbReference>
<reference evidence="1 2" key="1">
    <citation type="journal article" date="2018" name="ACS Chem. Biol.">
        <title>Ketoreductase domain dysfunction expands chemodiversity: malyngamide biosynthesis in the cyanobacterium Okeania hirsuta.</title>
        <authorList>
            <person name="Moss N.A."/>
            <person name="Leao T."/>
            <person name="Rankin M."/>
            <person name="McCullough T.M."/>
            <person name="Qu P."/>
            <person name="Korobeynikov A."/>
            <person name="Smith J.L."/>
            <person name="Gerwick L."/>
            <person name="Gerwick W.H."/>
        </authorList>
    </citation>
    <scope>NUCLEOTIDE SEQUENCE [LARGE SCALE GENOMIC DNA]</scope>
    <source>
        <strain evidence="1 2">PAB10Feb10-1</strain>
    </source>
</reference>
<protein>
    <submittedName>
        <fullName evidence="1">DUF1868 domain-containing protein</fullName>
    </submittedName>
</protein>
<comment type="caution">
    <text evidence="1">The sequence shown here is derived from an EMBL/GenBank/DDBJ whole genome shotgun (WGS) entry which is preliminary data.</text>
</comment>
<dbReference type="EMBL" id="RCBY01000031">
    <property type="protein sequence ID" value="RQH48260.1"/>
    <property type="molecule type" value="Genomic_DNA"/>
</dbReference>
<proteinExistence type="predicted"/>
<accession>A0A3N6NSV8</accession>
<sequence>MDDTYQDYINRVAQTTLLSSYKSQLEYIQQSPKFTKLDGQIEANNFPGYSVITPPGEEDSQNGNFYQYLQQSQQLLVELLGTNLMIPVPGNSFHLTLADLIWESAFLNASQSNPQFEEKLRSCIAESFQELSIAKNGHQARWQVLGIVVMTRAIGVCLVPKDESSYDRILQLRRSIYQNPNFIALGIEQQYHFTAHITLGYFGEIPSDLDTAAVGDGILELNNQWLESNSEMLLHRGELRKFDNMVRYYRQPDWPVVDL</sequence>
<dbReference type="InterPro" id="IPR009097">
    <property type="entry name" value="Cyclic_Pdiesterase"/>
</dbReference>
<dbReference type="SUPFAM" id="SSF55144">
    <property type="entry name" value="LigT-like"/>
    <property type="match status" value="1"/>
</dbReference>
<evidence type="ECO:0000313" key="2">
    <source>
        <dbReference type="Proteomes" id="UP000269154"/>
    </source>
</evidence>
<dbReference type="OrthoDB" id="457015at2"/>
<organism evidence="1 2">
    <name type="scientific">Okeania hirsuta</name>
    <dbReference type="NCBI Taxonomy" id="1458930"/>
    <lineage>
        <taxon>Bacteria</taxon>
        <taxon>Bacillati</taxon>
        <taxon>Cyanobacteriota</taxon>
        <taxon>Cyanophyceae</taxon>
        <taxon>Oscillatoriophycideae</taxon>
        <taxon>Oscillatoriales</taxon>
        <taxon>Microcoleaceae</taxon>
        <taxon>Okeania</taxon>
    </lineage>
</organism>
<keyword evidence="2" id="KW-1185">Reference proteome</keyword>
<dbReference type="Gene3D" id="3.90.1140.10">
    <property type="entry name" value="Cyclic phosphodiesterase"/>
    <property type="match status" value="1"/>
</dbReference>
<dbReference type="Proteomes" id="UP000269154">
    <property type="component" value="Unassembled WGS sequence"/>
</dbReference>
<gene>
    <name evidence="1" type="ORF">D5R40_08130</name>
</gene>